<evidence type="ECO:0000313" key="17">
    <source>
        <dbReference type="Proteomes" id="UP000228758"/>
    </source>
</evidence>
<dbReference type="InterPro" id="IPR050616">
    <property type="entry name" value="CPA3_Na-H_Antiporter_A"/>
</dbReference>
<evidence type="ECO:0000259" key="11">
    <source>
        <dbReference type="Pfam" id="PF00361"/>
    </source>
</evidence>
<accession>A0A2M9CHB5</accession>
<evidence type="ECO:0000259" key="12">
    <source>
        <dbReference type="Pfam" id="PF00662"/>
    </source>
</evidence>
<comment type="caution">
    <text evidence="16">The sequence shown here is derived from an EMBL/GenBank/DDBJ whole genome shotgun (WGS) entry which is preliminary data.</text>
</comment>
<feature type="transmembrane region" description="Helical" evidence="10">
    <location>
        <begin position="405"/>
        <end position="427"/>
    </location>
</feature>
<feature type="transmembrane region" description="Helical" evidence="10">
    <location>
        <begin position="157"/>
        <end position="181"/>
    </location>
</feature>
<feature type="domain" description="NADH:quinone oxidoreductase/Mrp antiporter transmembrane" evidence="11">
    <location>
        <begin position="124"/>
        <end position="395"/>
    </location>
</feature>
<evidence type="ECO:0000256" key="8">
    <source>
        <dbReference type="ARBA" id="ARBA00023136"/>
    </source>
</evidence>
<organism evidence="16 17">
    <name type="scientific">Diaminobutyricimonas aerilata</name>
    <dbReference type="NCBI Taxonomy" id="1162967"/>
    <lineage>
        <taxon>Bacteria</taxon>
        <taxon>Bacillati</taxon>
        <taxon>Actinomycetota</taxon>
        <taxon>Actinomycetes</taxon>
        <taxon>Micrococcales</taxon>
        <taxon>Microbacteriaceae</taxon>
        <taxon>Diaminobutyricimonas</taxon>
    </lineage>
</organism>
<dbReference type="Pfam" id="PF04039">
    <property type="entry name" value="MnhB"/>
    <property type="match status" value="1"/>
</dbReference>
<evidence type="ECO:0000256" key="2">
    <source>
        <dbReference type="ARBA" id="ARBA00022448"/>
    </source>
</evidence>
<feature type="transmembrane region" description="Helical" evidence="10">
    <location>
        <begin position="448"/>
        <end position="469"/>
    </location>
</feature>
<dbReference type="PANTHER" id="PTHR43373:SF1">
    <property type="entry name" value="NA(+)_H(+) ANTIPORTER SUBUNIT A"/>
    <property type="match status" value="1"/>
</dbReference>
<dbReference type="InterPro" id="IPR046806">
    <property type="entry name" value="MrpA_C/MbhE"/>
</dbReference>
<dbReference type="Pfam" id="PF00662">
    <property type="entry name" value="Proton_antipo_N"/>
    <property type="match status" value="1"/>
</dbReference>
<evidence type="ECO:0000256" key="1">
    <source>
        <dbReference type="ARBA" id="ARBA00004651"/>
    </source>
</evidence>
<feature type="transmembrane region" description="Helical" evidence="10">
    <location>
        <begin position="643"/>
        <end position="662"/>
    </location>
</feature>
<keyword evidence="4" id="KW-1003">Cell membrane</keyword>
<dbReference type="RefSeq" id="WP_100363614.1">
    <property type="nucleotide sequence ID" value="NZ_PGFF01000001.1"/>
</dbReference>
<feature type="transmembrane region" description="Helical" evidence="10">
    <location>
        <begin position="682"/>
        <end position="702"/>
    </location>
</feature>
<feature type="transmembrane region" description="Helical" evidence="10">
    <location>
        <begin position="842"/>
        <end position="862"/>
    </location>
</feature>
<feature type="transmembrane region" description="Helical" evidence="10">
    <location>
        <begin position="201"/>
        <end position="225"/>
    </location>
</feature>
<feature type="domain" description="MrpA C-terminal/MbhD" evidence="14">
    <location>
        <begin position="602"/>
        <end position="666"/>
    </location>
</feature>
<dbReference type="Proteomes" id="UP000228758">
    <property type="component" value="Unassembled WGS sequence"/>
</dbReference>
<dbReference type="InterPro" id="IPR001750">
    <property type="entry name" value="ND/Mrp_TM"/>
</dbReference>
<dbReference type="Pfam" id="PF00361">
    <property type="entry name" value="Proton_antipo_M"/>
    <property type="match status" value="1"/>
</dbReference>
<dbReference type="Pfam" id="PF20501">
    <property type="entry name" value="MbhE"/>
    <property type="match status" value="1"/>
</dbReference>
<feature type="domain" description="NADH-Ubiquinone oxidoreductase (complex I) chain 5 N-terminal" evidence="12">
    <location>
        <begin position="62"/>
        <end position="107"/>
    </location>
</feature>
<feature type="transmembrane region" description="Helical" evidence="10">
    <location>
        <begin position="362"/>
        <end position="385"/>
    </location>
</feature>
<feature type="transmembrane region" description="Helical" evidence="10">
    <location>
        <begin position="814"/>
        <end position="836"/>
    </location>
</feature>
<feature type="transmembrane region" description="Helical" evidence="10">
    <location>
        <begin position="104"/>
        <end position="122"/>
    </location>
</feature>
<dbReference type="GO" id="GO:0006811">
    <property type="term" value="P:monoatomic ion transport"/>
    <property type="evidence" value="ECO:0007669"/>
    <property type="project" value="UniProtKB-KW"/>
</dbReference>
<reference evidence="16 17" key="1">
    <citation type="submission" date="2017-11" db="EMBL/GenBank/DDBJ databases">
        <title>Genomic Encyclopedia of Archaeal and Bacterial Type Strains, Phase II (KMG-II): From Individual Species to Whole Genera.</title>
        <authorList>
            <person name="Goeker M."/>
        </authorList>
    </citation>
    <scope>NUCLEOTIDE SEQUENCE [LARGE SCALE GENOMIC DNA]</scope>
    <source>
        <strain evidence="16 17">DSM 27393</strain>
    </source>
</reference>
<keyword evidence="8 10" id="KW-0472">Membrane</keyword>
<dbReference type="OrthoDB" id="9811798at2"/>
<feature type="transmembrane region" description="Helical" evidence="10">
    <location>
        <begin position="594"/>
        <end position="611"/>
    </location>
</feature>
<dbReference type="GO" id="GO:0005886">
    <property type="term" value="C:plasma membrane"/>
    <property type="evidence" value="ECO:0007669"/>
    <property type="project" value="UniProtKB-SubCell"/>
</dbReference>
<keyword evidence="3" id="KW-0050">Antiport</keyword>
<evidence type="ECO:0000256" key="5">
    <source>
        <dbReference type="ARBA" id="ARBA00022692"/>
    </source>
</evidence>
<feature type="transmembrane region" description="Helical" evidence="10">
    <location>
        <begin position="237"/>
        <end position="256"/>
    </location>
</feature>
<feature type="domain" description="MrpA C-terminal/MbhE" evidence="15">
    <location>
        <begin position="678"/>
        <end position="756"/>
    </location>
</feature>
<keyword evidence="6 10" id="KW-1133">Transmembrane helix</keyword>
<evidence type="ECO:0000259" key="13">
    <source>
        <dbReference type="Pfam" id="PF04039"/>
    </source>
</evidence>
<feature type="transmembrane region" description="Helical" evidence="10">
    <location>
        <begin position="74"/>
        <end position="92"/>
    </location>
</feature>
<proteinExistence type="predicted"/>
<dbReference type="InterPro" id="IPR007182">
    <property type="entry name" value="MnhB"/>
</dbReference>
<feature type="transmembrane region" description="Helical" evidence="10">
    <location>
        <begin position="317"/>
        <end position="341"/>
    </location>
</feature>
<evidence type="ECO:0000259" key="15">
    <source>
        <dbReference type="Pfam" id="PF20501"/>
    </source>
</evidence>
<keyword evidence="5 9" id="KW-0812">Transmembrane</keyword>
<dbReference type="EMBL" id="PGFF01000001">
    <property type="protein sequence ID" value="PJJ71304.1"/>
    <property type="molecule type" value="Genomic_DNA"/>
</dbReference>
<evidence type="ECO:0000256" key="9">
    <source>
        <dbReference type="RuleBase" id="RU000320"/>
    </source>
</evidence>
<keyword evidence="7" id="KW-0406">Ion transport</keyword>
<feature type="transmembrane region" description="Helical" evidence="10">
    <location>
        <begin position="618"/>
        <end position="637"/>
    </location>
</feature>
<dbReference type="AlphaFoldDB" id="A0A2M9CHB5"/>
<feature type="transmembrane region" description="Helical" evidence="10">
    <location>
        <begin position="499"/>
        <end position="516"/>
    </location>
</feature>
<feature type="domain" description="Na+/H+ antiporter MnhB subunit-related protein" evidence="13">
    <location>
        <begin position="816"/>
        <end position="938"/>
    </location>
</feature>
<sequence length="961" mass="101061">MLILLALFGVLAMFLPAIERRIGLWVFVVAALVPAAAFVHAALNGPPALADAVVERYEWVPQLGLTLDVRLDPLSWVMALIVTGVGALVLVYCTRYFAPDAHNVGRFAGVLLAFAGAMYGLVIADDVFLLFIFWEATTVFSYLLIAHHTSRRVSRGAALQALLVTTLGGLVMLVGLVLLAVETGTSSLPAIIEAAPRGDLVTVAVLLVLVGAISKSAIAPFHFWLPAAMAAPTPVSAYLHAAAMVKAGIYLVARMAPGFAEVPGWHEVLVTLGVLTMLLGGYRSLRESDLKLVLAYGTVGQLGFLMTVVSIGTRDAALAGLALLLAHALFKSTLFLVVGIIDHRAGTRDLRKLSGLGREEPALAVIAVLAAASMAGLPPTLGFVAKEAVFASLLADAAEGSLWSTAAIVGVVAGSVLTVAYTARFVWGAFALKQGVEPVREDTERWSFLAPPALLAFSGLALGLAAAALDPLLAPHADAVPARTDEVAHLALWHGWEPALALSGVTLILGLAMFRFRDGVASVQRRLSRPRGAVDAYWGTLRGVDVTAARTTAFTQRGSLPLYLAIILLVFVVAVSAALSLNRSWPDALVPWDHPGEGAVVVVMIVAAVAAARASKRFQAVVLVGVTGIGMAALFGLHGAPDLALTQALVEIITLVAFVLVLRRLPARLGTKHGSTHRLGRALIGAAVGLTMAVVAVVAVGVRTAEPISIEFPRLAVDGGHGKNVVNVALVDLRGWDTMGELSVLIVAATGVASLIFISSRNDELPRARRPVRAEGRRRLLERLRPVRHPDDADVDRGTWLLAGRALAARNRSILLEVVVRLIFHSIIVVSVYLLFAGHNAPGGGFAGGLVAGLALVARYLAGGRYELGAAAPLDAGTLLGSGLFFAVGTALVPLFFGADALTSTWFEAELPVLGHVEFVTSTLFDVGVYLVVIGLVLDVLRSLGGEVDRQQEDELQEVRS</sequence>
<evidence type="ECO:0000256" key="6">
    <source>
        <dbReference type="ARBA" id="ARBA00022989"/>
    </source>
</evidence>
<evidence type="ECO:0000256" key="7">
    <source>
        <dbReference type="ARBA" id="ARBA00023065"/>
    </source>
</evidence>
<gene>
    <name evidence="16" type="ORF">CLV46_0847</name>
</gene>
<dbReference type="GO" id="GO:0015297">
    <property type="term" value="F:antiporter activity"/>
    <property type="evidence" value="ECO:0007669"/>
    <property type="project" value="UniProtKB-KW"/>
</dbReference>
<name>A0A2M9CHB5_9MICO</name>
<evidence type="ECO:0000256" key="10">
    <source>
        <dbReference type="SAM" id="Phobius"/>
    </source>
</evidence>
<keyword evidence="2" id="KW-0813">Transport</keyword>
<feature type="transmembrane region" description="Helical" evidence="10">
    <location>
        <begin position="560"/>
        <end position="582"/>
    </location>
</feature>
<evidence type="ECO:0000313" key="16">
    <source>
        <dbReference type="EMBL" id="PJJ71304.1"/>
    </source>
</evidence>
<feature type="transmembrane region" description="Helical" evidence="10">
    <location>
        <begin position="292"/>
        <end position="311"/>
    </location>
</feature>
<dbReference type="InterPro" id="IPR001516">
    <property type="entry name" value="Proton_antipo_N"/>
</dbReference>
<keyword evidence="17" id="KW-1185">Reference proteome</keyword>
<evidence type="ECO:0000256" key="4">
    <source>
        <dbReference type="ARBA" id="ARBA00022475"/>
    </source>
</evidence>
<comment type="subcellular location">
    <subcellularLocation>
        <location evidence="1">Cell membrane</location>
        <topology evidence="1">Multi-pass membrane protein</topology>
    </subcellularLocation>
    <subcellularLocation>
        <location evidence="9">Membrane</location>
        <topology evidence="9">Multi-pass membrane protein</topology>
    </subcellularLocation>
</comment>
<dbReference type="PRINTS" id="PR01434">
    <property type="entry name" value="NADHDHGNASE5"/>
</dbReference>
<feature type="transmembrane region" description="Helical" evidence="10">
    <location>
        <begin position="874"/>
        <end position="899"/>
    </location>
</feature>
<feature type="transmembrane region" description="Helical" evidence="10">
    <location>
        <begin position="268"/>
        <end position="285"/>
    </location>
</feature>
<dbReference type="NCBIfam" id="NF009284">
    <property type="entry name" value="PRK12644.1"/>
    <property type="match status" value="1"/>
</dbReference>
<dbReference type="Pfam" id="PF13244">
    <property type="entry name" value="MbhD"/>
    <property type="match status" value="1"/>
</dbReference>
<protein>
    <submittedName>
        <fullName evidence="16">Multicomponent Na+:H+ antiporter subunit A</fullName>
    </submittedName>
</protein>
<evidence type="ECO:0000259" key="14">
    <source>
        <dbReference type="Pfam" id="PF13244"/>
    </source>
</evidence>
<feature type="transmembrane region" description="Helical" evidence="10">
    <location>
        <begin position="919"/>
        <end position="941"/>
    </location>
</feature>
<dbReference type="PANTHER" id="PTHR43373">
    <property type="entry name" value="NA(+)/H(+) ANTIPORTER SUBUNIT"/>
    <property type="match status" value="1"/>
</dbReference>
<dbReference type="InterPro" id="IPR025383">
    <property type="entry name" value="MrpA_C/MbhD"/>
</dbReference>
<evidence type="ECO:0000256" key="3">
    <source>
        <dbReference type="ARBA" id="ARBA00022449"/>
    </source>
</evidence>
<feature type="transmembrane region" description="Helical" evidence="10">
    <location>
        <begin position="742"/>
        <end position="760"/>
    </location>
</feature>
<feature type="transmembrane region" description="Helical" evidence="10">
    <location>
        <begin position="128"/>
        <end position="145"/>
    </location>
</feature>